<dbReference type="SUPFAM" id="SSF52540">
    <property type="entry name" value="P-loop containing nucleoside triphosphate hydrolases"/>
    <property type="match status" value="1"/>
</dbReference>
<dbReference type="Gene3D" id="3.40.50.300">
    <property type="entry name" value="P-loop containing nucleotide triphosphate hydrolases"/>
    <property type="match status" value="1"/>
</dbReference>
<dbReference type="GO" id="GO:0005815">
    <property type="term" value="C:microtubule organizing center"/>
    <property type="evidence" value="ECO:0007669"/>
    <property type="project" value="TreeGrafter"/>
</dbReference>
<accession>W9WPJ2</accession>
<dbReference type="InterPro" id="IPR030547">
    <property type="entry name" value="XRCC2"/>
</dbReference>
<evidence type="ECO:0000313" key="2">
    <source>
        <dbReference type="EMBL" id="EXJ60319.1"/>
    </source>
</evidence>
<dbReference type="VEuPathDB" id="FungiDB:A1O7_04471"/>
<keyword evidence="3" id="KW-1185">Reference proteome</keyword>
<dbReference type="GeneID" id="19179057"/>
<dbReference type="AlphaFoldDB" id="W9WPJ2"/>
<dbReference type="InterPro" id="IPR027417">
    <property type="entry name" value="P-loop_NTPase"/>
</dbReference>
<dbReference type="OrthoDB" id="420422at2759"/>
<dbReference type="CDD" id="cd19490">
    <property type="entry name" value="XRCC2"/>
    <property type="match status" value="1"/>
</dbReference>
<dbReference type="GO" id="GO:0000400">
    <property type="term" value="F:four-way junction DNA binding"/>
    <property type="evidence" value="ECO:0007669"/>
    <property type="project" value="TreeGrafter"/>
</dbReference>
<dbReference type="PANTHER" id="PTHR46644:SF2">
    <property type="entry name" value="DNA REPAIR PROTEIN XRCC2"/>
    <property type="match status" value="1"/>
</dbReference>
<feature type="region of interest" description="Disordered" evidence="1">
    <location>
        <begin position="168"/>
        <end position="193"/>
    </location>
</feature>
<feature type="compositionally biased region" description="Low complexity" evidence="1">
    <location>
        <begin position="168"/>
        <end position="179"/>
    </location>
</feature>
<feature type="compositionally biased region" description="Basic and acidic residues" evidence="1">
    <location>
        <begin position="66"/>
        <end position="82"/>
    </location>
</feature>
<dbReference type="RefSeq" id="XP_007756672.1">
    <property type="nucleotide sequence ID" value="XM_007758482.1"/>
</dbReference>
<dbReference type="PANTHER" id="PTHR46644">
    <property type="entry name" value="DNA REPAIR PROTEIN XRCC2"/>
    <property type="match status" value="1"/>
</dbReference>
<proteinExistence type="predicted"/>
<dbReference type="HOGENOM" id="CLU_046729_0_0_1"/>
<dbReference type="GO" id="GO:0005657">
    <property type="term" value="C:replication fork"/>
    <property type="evidence" value="ECO:0007669"/>
    <property type="project" value="InterPro"/>
</dbReference>
<sequence>MAAEHYGARLLEEVQEESLEKFLADLRNITCPQPRAVCGVPQLDILLEAVRYPAETTPQRPAWLSPERHDSDSEREGQQDADISLHGRYVEPALDPSKAQAKAKPATIELTSTTSASGKTTLLSYLAAVSVLPRRAGGKGSVVVYIDGDGRLSARRLKQIMYHYICQQRQQQHQESNQQSINPDNSNTSPLNPEAKVDVAADLDVNINVTIQEALHHVHVFRPQSSAQVLSILSNLETYLLDTLHSHRPLGVVIIDGTAAFYWQDRFDRAMARLETPGGQSTQAQGKGLSMTQTLRIIERLKRLQAKFECAVLFSTTTVPPAAPPSVPVSDARVTPAGPPADNGRSISPWTGYAALTLSLARTPVARFTPQMGIEECVAVRERRFEAMRQGRFTAVVQSMKSVEGVRPAGVTVAGFRFNITEQGVEVGWMDG</sequence>
<gene>
    <name evidence="2" type="ORF">A1O7_04471</name>
</gene>
<dbReference type="GO" id="GO:0033063">
    <property type="term" value="C:Rad51B-Rad51C-Rad51D-XRCC2 complex"/>
    <property type="evidence" value="ECO:0007669"/>
    <property type="project" value="InterPro"/>
</dbReference>
<dbReference type="EMBL" id="AMGW01000003">
    <property type="protein sequence ID" value="EXJ60319.1"/>
    <property type="molecule type" value="Genomic_DNA"/>
</dbReference>
<evidence type="ECO:0000256" key="1">
    <source>
        <dbReference type="SAM" id="MobiDB-lite"/>
    </source>
</evidence>
<evidence type="ECO:0000313" key="3">
    <source>
        <dbReference type="Proteomes" id="UP000019473"/>
    </source>
</evidence>
<dbReference type="STRING" id="1182544.W9WPJ2"/>
<feature type="region of interest" description="Disordered" evidence="1">
    <location>
        <begin position="324"/>
        <end position="346"/>
    </location>
</feature>
<feature type="region of interest" description="Disordered" evidence="1">
    <location>
        <begin position="57"/>
        <end position="82"/>
    </location>
</feature>
<organism evidence="2 3">
    <name type="scientific">Cladophialophora yegresii CBS 114405</name>
    <dbReference type="NCBI Taxonomy" id="1182544"/>
    <lineage>
        <taxon>Eukaryota</taxon>
        <taxon>Fungi</taxon>
        <taxon>Dikarya</taxon>
        <taxon>Ascomycota</taxon>
        <taxon>Pezizomycotina</taxon>
        <taxon>Eurotiomycetes</taxon>
        <taxon>Chaetothyriomycetidae</taxon>
        <taxon>Chaetothyriales</taxon>
        <taxon>Herpotrichiellaceae</taxon>
        <taxon>Cladophialophora</taxon>
    </lineage>
</organism>
<reference evidence="2 3" key="1">
    <citation type="submission" date="2013-03" db="EMBL/GenBank/DDBJ databases">
        <title>The Genome Sequence of Cladophialophora yegresii CBS 114405.</title>
        <authorList>
            <consortium name="The Broad Institute Genomics Platform"/>
            <person name="Cuomo C."/>
            <person name="de Hoog S."/>
            <person name="Gorbushina A."/>
            <person name="Walker B."/>
            <person name="Young S.K."/>
            <person name="Zeng Q."/>
            <person name="Gargeya S."/>
            <person name="Fitzgerald M."/>
            <person name="Haas B."/>
            <person name="Abouelleil A."/>
            <person name="Allen A.W."/>
            <person name="Alvarado L."/>
            <person name="Arachchi H.M."/>
            <person name="Berlin A.M."/>
            <person name="Chapman S.B."/>
            <person name="Gainer-Dewar J."/>
            <person name="Goldberg J."/>
            <person name="Griggs A."/>
            <person name="Gujja S."/>
            <person name="Hansen M."/>
            <person name="Howarth C."/>
            <person name="Imamovic A."/>
            <person name="Ireland A."/>
            <person name="Larimer J."/>
            <person name="McCowan C."/>
            <person name="Murphy C."/>
            <person name="Pearson M."/>
            <person name="Poon T.W."/>
            <person name="Priest M."/>
            <person name="Roberts A."/>
            <person name="Saif S."/>
            <person name="Shea T."/>
            <person name="Sisk P."/>
            <person name="Sykes S."/>
            <person name="Wortman J."/>
            <person name="Nusbaum C."/>
            <person name="Birren B."/>
        </authorList>
    </citation>
    <scope>NUCLEOTIDE SEQUENCE [LARGE SCALE GENOMIC DNA]</scope>
    <source>
        <strain evidence="2 3">CBS 114405</strain>
    </source>
</reference>
<protein>
    <submittedName>
        <fullName evidence="2">Uncharacterized protein</fullName>
    </submittedName>
</protein>
<dbReference type="Proteomes" id="UP000019473">
    <property type="component" value="Unassembled WGS sequence"/>
</dbReference>
<dbReference type="GO" id="GO:0000724">
    <property type="term" value="P:double-strand break repair via homologous recombination"/>
    <property type="evidence" value="ECO:0007669"/>
    <property type="project" value="InterPro"/>
</dbReference>
<feature type="compositionally biased region" description="Polar residues" evidence="1">
    <location>
        <begin position="180"/>
        <end position="191"/>
    </location>
</feature>
<dbReference type="eggNOG" id="KOG2859">
    <property type="taxonomic scope" value="Eukaryota"/>
</dbReference>
<comment type="caution">
    <text evidence="2">The sequence shown here is derived from an EMBL/GenBank/DDBJ whole genome shotgun (WGS) entry which is preliminary data.</text>
</comment>
<dbReference type="GO" id="GO:0042148">
    <property type="term" value="P:DNA strand invasion"/>
    <property type="evidence" value="ECO:0007669"/>
    <property type="project" value="TreeGrafter"/>
</dbReference>
<name>W9WPJ2_9EURO</name>